<evidence type="ECO:0000313" key="1">
    <source>
        <dbReference type="EMBL" id="KNB09083.1"/>
    </source>
</evidence>
<dbReference type="OrthoDB" id="1028014at2759"/>
<reference evidence="1" key="2">
    <citation type="journal article" date="2010" name="Nature">
        <title>Comparative genomics reveals mobile pathogenicity chromosomes in Fusarium.</title>
        <authorList>
            <person name="Ma L.J."/>
            <person name="van der Does H.C."/>
            <person name="Borkovich K.A."/>
            <person name="Coleman J.J."/>
            <person name="Daboussi M.J."/>
            <person name="Di Pietro A."/>
            <person name="Dufresne M."/>
            <person name="Freitag M."/>
            <person name="Grabherr M."/>
            <person name="Henrissat B."/>
            <person name="Houterman P.M."/>
            <person name="Kang S."/>
            <person name="Shim W.B."/>
            <person name="Woloshuk C."/>
            <person name="Xie X."/>
            <person name="Xu J.R."/>
            <person name="Antoniw J."/>
            <person name="Baker S.E."/>
            <person name="Bluhm B.H."/>
            <person name="Breakspear A."/>
            <person name="Brown D.W."/>
            <person name="Butchko R.A."/>
            <person name="Chapman S."/>
            <person name="Coulson R."/>
            <person name="Coutinho P.M."/>
            <person name="Danchin E.G."/>
            <person name="Diener A."/>
            <person name="Gale L.R."/>
            <person name="Gardiner D.M."/>
            <person name="Goff S."/>
            <person name="Hammond-Kosack K.E."/>
            <person name="Hilburn K."/>
            <person name="Hua-Van A."/>
            <person name="Jonkers W."/>
            <person name="Kazan K."/>
            <person name="Kodira C.D."/>
            <person name="Koehrsen M."/>
            <person name="Kumar L."/>
            <person name="Lee Y.H."/>
            <person name="Li L."/>
            <person name="Manners J.M."/>
            <person name="Miranda-Saavedra D."/>
            <person name="Mukherjee M."/>
            <person name="Park G."/>
            <person name="Park J."/>
            <person name="Park S.Y."/>
            <person name="Proctor R.H."/>
            <person name="Regev A."/>
            <person name="Ruiz-Roldan M.C."/>
            <person name="Sain D."/>
            <person name="Sakthikumar S."/>
            <person name="Sykes S."/>
            <person name="Schwartz D.C."/>
            <person name="Turgeon B.G."/>
            <person name="Wapinski I."/>
            <person name="Yoder O."/>
            <person name="Young S."/>
            <person name="Zeng Q."/>
            <person name="Zhou S."/>
            <person name="Galagan J."/>
            <person name="Cuomo C.A."/>
            <person name="Kistler H.C."/>
            <person name="Rep M."/>
        </authorList>
    </citation>
    <scope>NUCLEOTIDE SEQUENCE [LARGE SCALE GENOMIC DNA]</scope>
    <source>
        <strain evidence="1">4287</strain>
    </source>
</reference>
<protein>
    <submittedName>
        <fullName evidence="1">Uncharacterized protein</fullName>
    </submittedName>
</protein>
<dbReference type="KEGG" id="fox:FOXG_20143"/>
<name>A0A0J9VD97_FUSO4</name>
<dbReference type="VEuPathDB" id="FungiDB:FOXG_20143"/>
<dbReference type="AlphaFoldDB" id="A0A0J9VD97"/>
<proteinExistence type="predicted"/>
<evidence type="ECO:0000313" key="2">
    <source>
        <dbReference type="Proteomes" id="UP000009097"/>
    </source>
</evidence>
<dbReference type="GeneID" id="28960849"/>
<dbReference type="EMBL" id="DS231707">
    <property type="protein sequence ID" value="KNB09083.1"/>
    <property type="molecule type" value="Genomic_DNA"/>
</dbReference>
<dbReference type="RefSeq" id="XP_018247128.1">
    <property type="nucleotide sequence ID" value="XM_018400417.1"/>
</dbReference>
<dbReference type="Proteomes" id="UP000009097">
    <property type="component" value="Unassembled WGS sequence"/>
</dbReference>
<organism evidence="1 2">
    <name type="scientific">Fusarium oxysporum f. sp. lycopersici (strain 4287 / CBS 123668 / FGSC 9935 / NRRL 34936)</name>
    <name type="common">Fusarium vascular wilt of tomato</name>
    <dbReference type="NCBI Taxonomy" id="426428"/>
    <lineage>
        <taxon>Eukaryota</taxon>
        <taxon>Fungi</taxon>
        <taxon>Dikarya</taxon>
        <taxon>Ascomycota</taxon>
        <taxon>Pezizomycotina</taxon>
        <taxon>Sordariomycetes</taxon>
        <taxon>Hypocreomycetidae</taxon>
        <taxon>Hypocreales</taxon>
        <taxon>Nectriaceae</taxon>
        <taxon>Fusarium</taxon>
        <taxon>Fusarium oxysporum species complex</taxon>
    </lineage>
</organism>
<reference evidence="1" key="1">
    <citation type="submission" date="2007-04" db="EMBL/GenBank/DDBJ databases">
        <authorList>
            <consortium name="The Broad Institute Genome Sequencing Platform"/>
            <person name="Birren B."/>
            <person name="Lander E."/>
            <person name="Galagan J."/>
            <person name="Nusbaum C."/>
            <person name="Devon K."/>
            <person name="Ma L.-J."/>
            <person name="Jaffe D."/>
            <person name="Butler J."/>
            <person name="Alvarez P."/>
            <person name="Gnerre S."/>
            <person name="Grabherr M."/>
            <person name="Kleber M."/>
            <person name="Mauceli E."/>
            <person name="Brockman W."/>
            <person name="MacCallum I.A."/>
            <person name="Young S."/>
            <person name="LaButti K."/>
            <person name="DeCaprio D."/>
            <person name="Crawford M."/>
            <person name="Koehrsen M."/>
            <person name="Engels R."/>
            <person name="Montgomery P."/>
            <person name="Pearson M."/>
            <person name="Howarth C."/>
            <person name="Larson L."/>
            <person name="White J."/>
            <person name="O'Leary S."/>
            <person name="Kodira C."/>
            <person name="Zeng Q."/>
            <person name="Yandava C."/>
            <person name="Alvarado L."/>
            <person name="Kistler C."/>
            <person name="Shim W.-B."/>
            <person name="Kang S."/>
            <person name="Woloshuk C."/>
        </authorList>
    </citation>
    <scope>NUCLEOTIDE SEQUENCE</scope>
    <source>
        <strain evidence="1">4287</strain>
    </source>
</reference>
<gene>
    <name evidence="1" type="ORF">FOXG_20143</name>
</gene>
<accession>A0A0J9VD97</accession>
<sequence length="235" mass="26234">MQTLHHLSPKTQQNHLKSVAITTTKTTSKIDMEDGSEDGHVALIKVLEAAMSKEAALRKEGTKRNGTAEKASFSVTQIPDLYVPCVIPKEDLEPMPISDMRLKTHHRGKKVLLRVKTAPARVTAVVTIVEDEEGTAVLLALYQQLQEDLLTARHPAQDSVAILKDPFFEQTAEGTHSLQVVHPSDIIWLEDHDERIPEQWRVHRKIKSSAEYRAEGEGLASKEHWLPALHSSVSP</sequence>